<evidence type="ECO:0000256" key="1">
    <source>
        <dbReference type="SAM" id="MobiDB-lite"/>
    </source>
</evidence>
<evidence type="ECO:0008006" key="4">
    <source>
        <dbReference type="Google" id="ProtNLM"/>
    </source>
</evidence>
<organism evidence="3">
    <name type="scientific">Trypanosoma vivax (strain Y486)</name>
    <dbReference type="NCBI Taxonomy" id="1055687"/>
    <lineage>
        <taxon>Eukaryota</taxon>
        <taxon>Discoba</taxon>
        <taxon>Euglenozoa</taxon>
        <taxon>Kinetoplastea</taxon>
        <taxon>Metakinetoplastina</taxon>
        <taxon>Trypanosomatida</taxon>
        <taxon>Trypanosomatidae</taxon>
        <taxon>Trypanosoma</taxon>
        <taxon>Duttonella</taxon>
    </lineage>
</organism>
<sequence>MTHSEDGFGSSRDCVANMAAAGSHLREKAQNIQKNPAKEVGLSSGELKKRSKLAAAPHRYTGGDVDRSFEVKSSSRAQQIMSMGLIERQHDIKRDTVVRKMSFSRRMHVGVSLLGAGFLWWMGTEFLLPHYTAVQRRNAAMQLRYEMTQNKLKERTEGGAAIGSGT</sequence>
<keyword evidence="2" id="KW-1133">Transmembrane helix</keyword>
<keyword evidence="2" id="KW-0812">Transmembrane</keyword>
<feature type="transmembrane region" description="Helical" evidence="2">
    <location>
        <begin position="109"/>
        <end position="128"/>
    </location>
</feature>
<reference evidence="3" key="1">
    <citation type="journal article" date="2012" name="Proc. Natl. Acad. Sci. U.S.A.">
        <title>Antigenic diversity is generated by distinct evolutionary mechanisms in African trypanosome species.</title>
        <authorList>
            <person name="Jackson A.P."/>
            <person name="Berry A."/>
            <person name="Aslett M."/>
            <person name="Allison H.C."/>
            <person name="Burton P."/>
            <person name="Vavrova-Anderson J."/>
            <person name="Brown R."/>
            <person name="Browne H."/>
            <person name="Corton N."/>
            <person name="Hauser H."/>
            <person name="Gamble J."/>
            <person name="Gilderthorp R."/>
            <person name="Marcello L."/>
            <person name="McQuillan J."/>
            <person name="Otto T.D."/>
            <person name="Quail M.A."/>
            <person name="Sanders M.J."/>
            <person name="van Tonder A."/>
            <person name="Ginger M.L."/>
            <person name="Field M.C."/>
            <person name="Barry J.D."/>
            <person name="Hertz-Fowler C."/>
            <person name="Berriman M."/>
        </authorList>
    </citation>
    <scope>NUCLEOTIDE SEQUENCE</scope>
    <source>
        <strain evidence="3">Y486</strain>
    </source>
</reference>
<dbReference type="VEuPathDB" id="TriTrypDB:TvY486_0302980"/>
<dbReference type="AlphaFoldDB" id="G0TT30"/>
<proteinExistence type="predicted"/>
<name>G0TT30_TRYVY</name>
<keyword evidence="2" id="KW-0472">Membrane</keyword>
<dbReference type="OMA" id="ACKARQF"/>
<gene>
    <name evidence="3" type="ORF">TVY486_0302980</name>
</gene>
<evidence type="ECO:0000256" key="2">
    <source>
        <dbReference type="SAM" id="Phobius"/>
    </source>
</evidence>
<dbReference type="EMBL" id="HE573019">
    <property type="protein sequence ID" value="CCC47111.1"/>
    <property type="molecule type" value="Genomic_DNA"/>
</dbReference>
<accession>G0TT30</accession>
<feature type="region of interest" description="Disordered" evidence="1">
    <location>
        <begin position="25"/>
        <end position="48"/>
    </location>
</feature>
<evidence type="ECO:0000313" key="3">
    <source>
        <dbReference type="EMBL" id="CCC47111.1"/>
    </source>
</evidence>
<protein>
    <recommendedName>
        <fullName evidence="4">Transmembrane protein</fullName>
    </recommendedName>
</protein>